<gene>
    <name evidence="1" type="ORF">ACFFMS_28230</name>
</gene>
<evidence type="ECO:0000313" key="1">
    <source>
        <dbReference type="EMBL" id="MFB9762118.1"/>
    </source>
</evidence>
<name>A0ABV5WNU9_9BACI</name>
<dbReference type="EMBL" id="JBHMAF010000196">
    <property type="protein sequence ID" value="MFB9762118.1"/>
    <property type="molecule type" value="Genomic_DNA"/>
</dbReference>
<protein>
    <submittedName>
        <fullName evidence="1">FeoB-associated Cys-rich membrane protein</fullName>
    </submittedName>
</protein>
<evidence type="ECO:0000313" key="2">
    <source>
        <dbReference type="Proteomes" id="UP001589609"/>
    </source>
</evidence>
<proteinExistence type="predicted"/>
<sequence>MVNVVLGALIFGYAAYSITKFVKKSKQGKCAACAINKSCASSCSVIEEKQQV</sequence>
<organism evidence="1 2">
    <name type="scientific">Ectobacillus funiculus</name>
    <dbReference type="NCBI Taxonomy" id="137993"/>
    <lineage>
        <taxon>Bacteria</taxon>
        <taxon>Bacillati</taxon>
        <taxon>Bacillota</taxon>
        <taxon>Bacilli</taxon>
        <taxon>Bacillales</taxon>
        <taxon>Bacillaceae</taxon>
        <taxon>Ectobacillus</taxon>
    </lineage>
</organism>
<dbReference type="Proteomes" id="UP001589609">
    <property type="component" value="Unassembled WGS sequence"/>
</dbReference>
<keyword evidence="2" id="KW-1185">Reference proteome</keyword>
<dbReference type="Pfam" id="PF12669">
    <property type="entry name" value="FeoB_associated"/>
    <property type="match status" value="1"/>
</dbReference>
<accession>A0ABV5WNU9</accession>
<comment type="caution">
    <text evidence="1">The sequence shown here is derived from an EMBL/GenBank/DDBJ whole genome shotgun (WGS) entry which is preliminary data.</text>
</comment>
<dbReference type="RefSeq" id="WP_129726944.1">
    <property type="nucleotide sequence ID" value="NZ_JBHMAF010000196.1"/>
</dbReference>
<reference evidence="1 2" key="1">
    <citation type="submission" date="2024-09" db="EMBL/GenBank/DDBJ databases">
        <authorList>
            <person name="Sun Q."/>
            <person name="Mori K."/>
        </authorList>
    </citation>
    <scope>NUCLEOTIDE SEQUENCE [LARGE SCALE GENOMIC DNA]</scope>
    <source>
        <strain evidence="1 2">JCM 11201</strain>
    </source>
</reference>